<dbReference type="InterPro" id="IPR036291">
    <property type="entry name" value="NAD(P)-bd_dom_sf"/>
</dbReference>
<sequence length="245" mass="25295">MRGSECQAGGMTTSSAPSLSEAPATVAIVGGHGKIALLLTELLADSGAVVRNIVRNPDHATDIEERGGTPVVLDVEKAGVEDLVEAYGDAEAVVYAAGAGGGSNAFRKYTMDLGGSLLAQQAALELGPHTRFVQISFIGAQNPVAEGTDAIFSAYWDAKRIADDALMTSDLPWTIVKPGALLDDPATGTLTVESGTSRGAKTRRADVAGFITLVLADPRTIGKEFDISEGDTPMAEALEAHLSQG</sequence>
<evidence type="ECO:0000313" key="2">
    <source>
        <dbReference type="EMBL" id="GAA2003993.1"/>
    </source>
</evidence>
<dbReference type="PANTHER" id="PTHR15020">
    <property type="entry name" value="FLAVIN REDUCTASE-RELATED"/>
    <property type="match status" value="1"/>
</dbReference>
<feature type="domain" description="NAD(P)-binding" evidence="1">
    <location>
        <begin position="30"/>
        <end position="218"/>
    </location>
</feature>
<keyword evidence="3" id="KW-1185">Reference proteome</keyword>
<evidence type="ECO:0000313" key="3">
    <source>
        <dbReference type="Proteomes" id="UP001500755"/>
    </source>
</evidence>
<dbReference type="InterPro" id="IPR016040">
    <property type="entry name" value="NAD(P)-bd_dom"/>
</dbReference>
<dbReference type="EMBL" id="BAAANO010000010">
    <property type="protein sequence ID" value="GAA2003993.1"/>
    <property type="molecule type" value="Genomic_DNA"/>
</dbReference>
<dbReference type="Pfam" id="PF13460">
    <property type="entry name" value="NAD_binding_10"/>
    <property type="match status" value="1"/>
</dbReference>
<dbReference type="Gene3D" id="3.40.50.720">
    <property type="entry name" value="NAD(P)-binding Rossmann-like Domain"/>
    <property type="match status" value="1"/>
</dbReference>
<dbReference type="SUPFAM" id="SSF51735">
    <property type="entry name" value="NAD(P)-binding Rossmann-fold domains"/>
    <property type="match status" value="1"/>
</dbReference>
<gene>
    <name evidence="2" type="ORF">GCM10009755_11580</name>
</gene>
<name>A0ABN2TB73_9MICO</name>
<comment type="caution">
    <text evidence="2">The sequence shown here is derived from an EMBL/GenBank/DDBJ whole genome shotgun (WGS) entry which is preliminary data.</text>
</comment>
<proteinExistence type="predicted"/>
<protein>
    <submittedName>
        <fullName evidence="2">SDR family oxidoreductase</fullName>
    </submittedName>
</protein>
<reference evidence="2 3" key="1">
    <citation type="journal article" date="2019" name="Int. J. Syst. Evol. Microbiol.">
        <title>The Global Catalogue of Microorganisms (GCM) 10K type strain sequencing project: providing services to taxonomists for standard genome sequencing and annotation.</title>
        <authorList>
            <consortium name="The Broad Institute Genomics Platform"/>
            <consortium name="The Broad Institute Genome Sequencing Center for Infectious Disease"/>
            <person name="Wu L."/>
            <person name="Ma J."/>
        </authorList>
    </citation>
    <scope>NUCLEOTIDE SEQUENCE [LARGE SCALE GENOMIC DNA]</scope>
    <source>
        <strain evidence="2 3">JCM 14546</strain>
    </source>
</reference>
<dbReference type="PANTHER" id="PTHR15020:SF50">
    <property type="entry name" value="UPF0659 PROTEIN YMR090W"/>
    <property type="match status" value="1"/>
</dbReference>
<evidence type="ECO:0000259" key="1">
    <source>
        <dbReference type="Pfam" id="PF13460"/>
    </source>
</evidence>
<dbReference type="Proteomes" id="UP001500755">
    <property type="component" value="Unassembled WGS sequence"/>
</dbReference>
<accession>A0ABN2TB73</accession>
<organism evidence="2 3">
    <name type="scientific">Brevibacterium samyangense</name>
    <dbReference type="NCBI Taxonomy" id="366888"/>
    <lineage>
        <taxon>Bacteria</taxon>
        <taxon>Bacillati</taxon>
        <taxon>Actinomycetota</taxon>
        <taxon>Actinomycetes</taxon>
        <taxon>Micrococcales</taxon>
        <taxon>Brevibacteriaceae</taxon>
        <taxon>Brevibacterium</taxon>
    </lineage>
</organism>